<dbReference type="PRINTS" id="PR00385">
    <property type="entry name" value="P450"/>
</dbReference>
<evidence type="ECO:0000256" key="9">
    <source>
        <dbReference type="ARBA" id="ARBA00022848"/>
    </source>
</evidence>
<dbReference type="CDD" id="cd11056">
    <property type="entry name" value="CYP6-like"/>
    <property type="match status" value="2"/>
</dbReference>
<dbReference type="PANTHER" id="PTHR24292">
    <property type="entry name" value="CYTOCHROME P450"/>
    <property type="match status" value="1"/>
</dbReference>
<evidence type="ECO:0000256" key="8">
    <source>
        <dbReference type="ARBA" id="ARBA00022824"/>
    </source>
</evidence>
<dbReference type="RefSeq" id="XP_019557472.3">
    <property type="nucleotide sequence ID" value="XM_019701927.3"/>
</dbReference>
<dbReference type="GeneID" id="109426415"/>
<accession>A0ABM1YZU3</accession>
<feature type="transmembrane region" description="Helical" evidence="14">
    <location>
        <begin position="602"/>
        <end position="619"/>
    </location>
</feature>
<keyword evidence="8" id="KW-0256">Endoplasmic reticulum</keyword>
<dbReference type="PROSITE" id="PS00086">
    <property type="entry name" value="CYTOCHROME_P450"/>
    <property type="match status" value="2"/>
</dbReference>
<keyword evidence="7" id="KW-0479">Metal-binding</keyword>
<keyword evidence="14" id="KW-1133">Transmembrane helix</keyword>
<evidence type="ECO:0000256" key="3">
    <source>
        <dbReference type="ARBA" id="ARBA00004174"/>
    </source>
</evidence>
<dbReference type="SUPFAM" id="SSF48264">
    <property type="entry name" value="Cytochrome P450"/>
    <property type="match status" value="2"/>
</dbReference>
<keyword evidence="9" id="KW-0492">Microsome</keyword>
<keyword evidence="11" id="KW-0408">Iron</keyword>
<evidence type="ECO:0000256" key="5">
    <source>
        <dbReference type="ARBA" id="ARBA00010617"/>
    </source>
</evidence>
<keyword evidence="12" id="KW-0503">Monooxygenase</keyword>
<evidence type="ECO:0000256" key="10">
    <source>
        <dbReference type="ARBA" id="ARBA00023002"/>
    </source>
</evidence>
<dbReference type="Proteomes" id="UP000069940">
    <property type="component" value="Unassembled WGS sequence"/>
</dbReference>
<dbReference type="Gene3D" id="1.10.630.10">
    <property type="entry name" value="Cytochrome P450"/>
    <property type="match status" value="2"/>
</dbReference>
<dbReference type="EnsemblMetazoa" id="AALFPA23_013655.R19775">
    <property type="protein sequence ID" value="AALFPA23_013655.P19775"/>
    <property type="gene ID" value="AALFPA23_013655"/>
</dbReference>
<dbReference type="InterPro" id="IPR001128">
    <property type="entry name" value="Cyt_P450"/>
</dbReference>
<comment type="subcellular location">
    <subcellularLocation>
        <location evidence="4">Endoplasmic reticulum membrane</location>
        <topology evidence="4">Peripheral membrane protein</topology>
    </subcellularLocation>
    <subcellularLocation>
        <location evidence="3">Microsome membrane</location>
        <topology evidence="3">Peripheral membrane protein</topology>
    </subcellularLocation>
</comment>
<feature type="transmembrane region" description="Helical" evidence="14">
    <location>
        <begin position="6"/>
        <end position="27"/>
    </location>
</feature>
<organism evidence="15 16">
    <name type="scientific">Aedes albopictus</name>
    <name type="common">Asian tiger mosquito</name>
    <name type="synonym">Stegomyia albopicta</name>
    <dbReference type="NCBI Taxonomy" id="7160"/>
    <lineage>
        <taxon>Eukaryota</taxon>
        <taxon>Metazoa</taxon>
        <taxon>Ecdysozoa</taxon>
        <taxon>Arthropoda</taxon>
        <taxon>Hexapoda</taxon>
        <taxon>Insecta</taxon>
        <taxon>Pterygota</taxon>
        <taxon>Neoptera</taxon>
        <taxon>Endopterygota</taxon>
        <taxon>Diptera</taxon>
        <taxon>Nematocera</taxon>
        <taxon>Culicoidea</taxon>
        <taxon>Culicidae</taxon>
        <taxon>Culicinae</taxon>
        <taxon>Aedini</taxon>
        <taxon>Aedes</taxon>
        <taxon>Stegomyia</taxon>
    </lineage>
</organism>
<dbReference type="InterPro" id="IPR017972">
    <property type="entry name" value="Cyt_P450_CS"/>
</dbReference>
<name>A0ABM1YZU3_AEDAL</name>
<dbReference type="InterPro" id="IPR050476">
    <property type="entry name" value="Insect_CytP450_Detox"/>
</dbReference>
<evidence type="ECO:0000256" key="6">
    <source>
        <dbReference type="ARBA" id="ARBA00022617"/>
    </source>
</evidence>
<evidence type="ECO:0000313" key="16">
    <source>
        <dbReference type="Proteomes" id="UP000069940"/>
    </source>
</evidence>
<comment type="similarity">
    <text evidence="5">Belongs to the cytochrome P450 family.</text>
</comment>
<evidence type="ECO:0008006" key="17">
    <source>
        <dbReference type="Google" id="ProtNLM"/>
    </source>
</evidence>
<keyword evidence="14" id="KW-0812">Transmembrane</keyword>
<evidence type="ECO:0000256" key="12">
    <source>
        <dbReference type="ARBA" id="ARBA00023033"/>
    </source>
</evidence>
<comment type="function">
    <text evidence="2">May be involved in the metabolism of insect hormones and in the breakdown of synthetic insecticides.</text>
</comment>
<sequence>MDMVITYVLAAIALLLLILLALLYRFLARKNDYFRNKPIPSLPGPLLLGATKPMMLSRVSFTEYVKSTYDSFPDAKVFGLMNTVLPLYVLRDPELIRKIAVDDFDHFTDHRPLIGADHGDHPNLIAVKTLYALNGQKWKTMRSMVDPAFAELNVKGMFELIVECCEALVTYYREQGAKEWDVRDVFERLSSDVIATCAFGIKFNSSSDRDNEFYRNVKKMMVFGNFKTQLKIAAYWFTPWFMNRFGIDLISQESSDYFSGLIKEAVRTREASDVIRPDMVHQLMQLRKGGMVTNQQEDDQQQEVSEVTPSLPKVTITESEMIGQCWTFFFAGFDTVSSTLTFLAYELALNPDVQEKLSAEIADIHQSLKGRSITFEALNTMKYLDMVLSETLRMWPSSPAVDRLCVQEYTLDDGQGLQCLLEKGTGVWIPIHGIHRDPQYYPEPNKFDPERFSEQRKGEIKPYTYLPFGIGPRNCIGMRFAMMELKCMVYYLVLNFRLERTEKTEVPPVFEKGYATLGAANGLVLKVVPKKPRLKINNHHHPIVDRDRHAKNFDPIGQSVFPARAHIPSRISFSAPNLALTVVRPVSKSVAIYRTTEMEVNLLLLGTVLAVLVYLYRLITQNNGYFHDKPIPWLRAWPLLGTTAPLLLKQVTFADFVSYVYNKFPGVKILGMFDTTTPFFVIRDPELIKQIAVKDFDHFMDHRPFFGEPEDTEDHPHALFKRVLFTLSGQRWRNMRATLSPAFTGRKMRLMFTLMVDCGERMLKHYEALMGGTGGRMEVEIKDMLSRYGINVIASCAFGIEVDCFRDVDHEFMYHGKRMMQMGSPLVIAKMLFMRMFPTFAKNFGLDIMPREQAVYFTKLIKETIRARESQGIVRHDMIDLLLEARKGTLRYEEEREEAQEGFATVQESVVGKAKVTKVISETDMVAQCLIFFIAGFESVSTTSMFMIHELILNPDIQQKLYEEVQQTHKQLEGQLLTYDALQGMKYMDMVVSETMRKWPLSPIGDRLCVKDYNLDDGQGLRFTIDKGTCVWFPIHGIHHDPQYYPNPDRFDPERFSDQNKGNIKVGTYLPFGIGPRNCIGSRFALMELKAVMYHMLRRFSFHRSARTQIPLKLRKGMNNVGTDEGLYVELRLRNA</sequence>
<dbReference type="PRINTS" id="PR00463">
    <property type="entry name" value="EP450I"/>
</dbReference>
<dbReference type="PANTHER" id="PTHR24292:SF54">
    <property type="entry name" value="CYP9F3-RELATED"/>
    <property type="match status" value="1"/>
</dbReference>
<evidence type="ECO:0000256" key="11">
    <source>
        <dbReference type="ARBA" id="ARBA00023004"/>
    </source>
</evidence>
<comment type="cofactor">
    <cofactor evidence="1">
        <name>heme</name>
        <dbReference type="ChEBI" id="CHEBI:30413"/>
    </cofactor>
</comment>
<evidence type="ECO:0000256" key="13">
    <source>
        <dbReference type="ARBA" id="ARBA00023136"/>
    </source>
</evidence>
<evidence type="ECO:0000256" key="1">
    <source>
        <dbReference type="ARBA" id="ARBA00001971"/>
    </source>
</evidence>
<protein>
    <recommendedName>
        <fullName evidence="17">Cytochrome P450</fullName>
    </recommendedName>
</protein>
<dbReference type="InterPro" id="IPR036396">
    <property type="entry name" value="Cyt_P450_sf"/>
</dbReference>
<keyword evidence="13 14" id="KW-0472">Membrane</keyword>
<dbReference type="Pfam" id="PF00067">
    <property type="entry name" value="p450"/>
    <property type="match status" value="2"/>
</dbReference>
<reference evidence="16" key="1">
    <citation type="journal article" date="2015" name="Proc. Natl. Acad. Sci. U.S.A.">
        <title>Genome sequence of the Asian Tiger mosquito, Aedes albopictus, reveals insights into its biology, genetics, and evolution.</title>
        <authorList>
            <person name="Chen X.G."/>
            <person name="Jiang X."/>
            <person name="Gu J."/>
            <person name="Xu M."/>
            <person name="Wu Y."/>
            <person name="Deng Y."/>
            <person name="Zhang C."/>
            <person name="Bonizzoni M."/>
            <person name="Dermauw W."/>
            <person name="Vontas J."/>
            <person name="Armbruster P."/>
            <person name="Huang X."/>
            <person name="Yang Y."/>
            <person name="Zhang H."/>
            <person name="He W."/>
            <person name="Peng H."/>
            <person name="Liu Y."/>
            <person name="Wu K."/>
            <person name="Chen J."/>
            <person name="Lirakis M."/>
            <person name="Topalis P."/>
            <person name="Van Leeuwen T."/>
            <person name="Hall A.B."/>
            <person name="Jiang X."/>
            <person name="Thorpe C."/>
            <person name="Mueller R.L."/>
            <person name="Sun C."/>
            <person name="Waterhouse R.M."/>
            <person name="Yan G."/>
            <person name="Tu Z.J."/>
            <person name="Fang X."/>
            <person name="James A.A."/>
        </authorList>
    </citation>
    <scope>NUCLEOTIDE SEQUENCE [LARGE SCALE GENOMIC DNA]</scope>
    <source>
        <strain evidence="16">Foshan</strain>
    </source>
</reference>
<evidence type="ECO:0000256" key="7">
    <source>
        <dbReference type="ARBA" id="ARBA00022723"/>
    </source>
</evidence>
<keyword evidence="16" id="KW-1185">Reference proteome</keyword>
<evidence type="ECO:0000256" key="4">
    <source>
        <dbReference type="ARBA" id="ARBA00004406"/>
    </source>
</evidence>
<evidence type="ECO:0000313" key="15">
    <source>
        <dbReference type="EnsemblMetazoa" id="AALFPA23_013655.P19775"/>
    </source>
</evidence>
<evidence type="ECO:0000256" key="14">
    <source>
        <dbReference type="SAM" id="Phobius"/>
    </source>
</evidence>
<dbReference type="InterPro" id="IPR002401">
    <property type="entry name" value="Cyt_P450_E_grp-I"/>
</dbReference>
<proteinExistence type="inferred from homology"/>
<evidence type="ECO:0000256" key="2">
    <source>
        <dbReference type="ARBA" id="ARBA00003690"/>
    </source>
</evidence>
<keyword evidence="6" id="KW-0349">Heme</keyword>
<keyword evidence="10" id="KW-0560">Oxidoreductase</keyword>
<reference evidence="15" key="2">
    <citation type="submission" date="2025-05" db="UniProtKB">
        <authorList>
            <consortium name="EnsemblMetazoa"/>
        </authorList>
    </citation>
    <scope>IDENTIFICATION</scope>
    <source>
        <strain evidence="15">Foshan</strain>
    </source>
</reference>